<gene>
    <name evidence="4" type="ORF">Tsubulata_041806</name>
</gene>
<feature type="region of interest" description="Disordered" evidence="3">
    <location>
        <begin position="1"/>
        <end position="29"/>
    </location>
</feature>
<organism evidence="4 5">
    <name type="scientific">Turnera subulata</name>
    <dbReference type="NCBI Taxonomy" id="218843"/>
    <lineage>
        <taxon>Eukaryota</taxon>
        <taxon>Viridiplantae</taxon>
        <taxon>Streptophyta</taxon>
        <taxon>Embryophyta</taxon>
        <taxon>Tracheophyta</taxon>
        <taxon>Spermatophyta</taxon>
        <taxon>Magnoliopsida</taxon>
        <taxon>eudicotyledons</taxon>
        <taxon>Gunneridae</taxon>
        <taxon>Pentapetalae</taxon>
        <taxon>rosids</taxon>
        <taxon>fabids</taxon>
        <taxon>Malpighiales</taxon>
        <taxon>Passifloraceae</taxon>
        <taxon>Turnera</taxon>
    </lineage>
</organism>
<accession>A0A9Q0JQJ6</accession>
<dbReference type="EMBL" id="JAKUCV010000026">
    <property type="protein sequence ID" value="KAJ4851551.1"/>
    <property type="molecule type" value="Genomic_DNA"/>
</dbReference>
<feature type="compositionally biased region" description="Polar residues" evidence="3">
    <location>
        <begin position="1"/>
        <end position="12"/>
    </location>
</feature>
<proteinExistence type="predicted"/>
<dbReference type="PANTHER" id="PTHR33172">
    <property type="entry name" value="OS08G0516900 PROTEIN"/>
    <property type="match status" value="1"/>
</dbReference>
<dbReference type="InterPro" id="IPR051992">
    <property type="entry name" value="OxStress_Response_Reg"/>
</dbReference>
<dbReference type="AlphaFoldDB" id="A0A9Q0JQJ6"/>
<dbReference type="Proteomes" id="UP001141552">
    <property type="component" value="Unassembled WGS sequence"/>
</dbReference>
<feature type="region of interest" description="Disordered" evidence="3">
    <location>
        <begin position="42"/>
        <end position="75"/>
    </location>
</feature>
<dbReference type="GO" id="GO:0005634">
    <property type="term" value="C:nucleus"/>
    <property type="evidence" value="ECO:0007669"/>
    <property type="project" value="UniProtKB-SubCell"/>
</dbReference>
<name>A0A9Q0JQJ6_9ROSI</name>
<keyword evidence="2" id="KW-0539">Nucleus</keyword>
<sequence>QDQAPPQAQSLVSKHEHKHDTKHDEHKWATMEGDYNDICSTSSSLDNSSVASSVSTYSSDMADDASSPTSCSSSNSNSDGFFEMSDLMAHLPIKRGLSNYYQGKAQSFTCLSRVTSLEDLAKKETPYRRKLKTSKSQLDVHKAYTLPKPTIYKKVSRGCMSSSTFPGRRSGSFVNSRPPPVPLQKKF</sequence>
<feature type="compositionally biased region" description="Pro residues" evidence="3">
    <location>
        <begin position="177"/>
        <end position="187"/>
    </location>
</feature>
<dbReference type="GO" id="GO:0006950">
    <property type="term" value="P:response to stress"/>
    <property type="evidence" value="ECO:0007669"/>
    <property type="project" value="UniProtKB-ARBA"/>
</dbReference>
<dbReference type="OrthoDB" id="694201at2759"/>
<evidence type="ECO:0000313" key="5">
    <source>
        <dbReference type="Proteomes" id="UP001141552"/>
    </source>
</evidence>
<evidence type="ECO:0008006" key="6">
    <source>
        <dbReference type="Google" id="ProtNLM"/>
    </source>
</evidence>
<evidence type="ECO:0000313" key="4">
    <source>
        <dbReference type="EMBL" id="KAJ4851551.1"/>
    </source>
</evidence>
<reference evidence="4" key="2">
    <citation type="journal article" date="2023" name="Plants (Basel)">
        <title>Annotation of the Turnera subulata (Passifloraceae) Draft Genome Reveals the S-Locus Evolved after the Divergence of Turneroideae from Passifloroideae in a Stepwise Manner.</title>
        <authorList>
            <person name="Henning P.M."/>
            <person name="Roalson E.H."/>
            <person name="Mir W."/>
            <person name="McCubbin A.G."/>
            <person name="Shore J.S."/>
        </authorList>
    </citation>
    <scope>NUCLEOTIDE SEQUENCE</scope>
    <source>
        <strain evidence="4">F60SS</strain>
    </source>
</reference>
<feature type="compositionally biased region" description="Basic and acidic residues" evidence="3">
    <location>
        <begin position="18"/>
        <end position="29"/>
    </location>
</feature>
<evidence type="ECO:0000256" key="3">
    <source>
        <dbReference type="SAM" id="MobiDB-lite"/>
    </source>
</evidence>
<dbReference type="PANTHER" id="PTHR33172:SF104">
    <property type="entry name" value="OS02G0227100 PROTEIN"/>
    <property type="match status" value="1"/>
</dbReference>
<evidence type="ECO:0000256" key="1">
    <source>
        <dbReference type="ARBA" id="ARBA00004123"/>
    </source>
</evidence>
<protein>
    <recommendedName>
        <fullName evidence="6">Oxidative stress 3</fullName>
    </recommendedName>
</protein>
<comment type="subcellular location">
    <subcellularLocation>
        <location evidence="1">Nucleus</location>
    </subcellularLocation>
</comment>
<reference evidence="4" key="1">
    <citation type="submission" date="2022-02" db="EMBL/GenBank/DDBJ databases">
        <authorList>
            <person name="Henning P.M."/>
            <person name="McCubbin A.G."/>
            <person name="Shore J.S."/>
        </authorList>
    </citation>
    <scope>NUCLEOTIDE SEQUENCE</scope>
    <source>
        <strain evidence="4">F60SS</strain>
        <tissue evidence="4">Leaves</tissue>
    </source>
</reference>
<comment type="caution">
    <text evidence="4">The sequence shown here is derived from an EMBL/GenBank/DDBJ whole genome shotgun (WGS) entry which is preliminary data.</text>
</comment>
<feature type="non-terminal residue" evidence="4">
    <location>
        <position position="1"/>
    </location>
</feature>
<keyword evidence="5" id="KW-1185">Reference proteome</keyword>
<evidence type="ECO:0000256" key="2">
    <source>
        <dbReference type="ARBA" id="ARBA00023242"/>
    </source>
</evidence>
<feature type="region of interest" description="Disordered" evidence="3">
    <location>
        <begin position="161"/>
        <end position="187"/>
    </location>
</feature>